<dbReference type="EMBL" id="LSBJ02000002">
    <property type="protein sequence ID" value="OWT43255.1"/>
    <property type="molecule type" value="Genomic_DNA"/>
</dbReference>
<evidence type="ECO:0000256" key="1">
    <source>
        <dbReference type="SAM" id="MobiDB-lite"/>
    </source>
</evidence>
<dbReference type="AlphaFoldDB" id="A0A219ASU0"/>
<feature type="compositionally biased region" description="Basic residues" evidence="1">
    <location>
        <begin position="52"/>
        <end position="77"/>
    </location>
</feature>
<name>A0A219ASU0_METCM</name>
<protein>
    <submittedName>
        <fullName evidence="2">Uncharacterized protein</fullName>
    </submittedName>
</protein>
<dbReference type="RefSeq" id="XP_022285695.1">
    <property type="nucleotide sequence ID" value="XM_022429278.1"/>
</dbReference>
<dbReference type="GeneID" id="33936526"/>
<proteinExistence type="predicted"/>
<sequence>MSILQRQKQLSLGRKVFNIPSTLTSDATLSADTHHHQHAITIAITITISKNNQRRVRVKPSTKRRPLYHLRPHHIRPPTRPQQPLTPTRPAPCVPRSRPPKLTSQYNSNPRSIWDRDSAKNRAQVSCFVDSAPQVRR</sequence>
<evidence type="ECO:0000313" key="2">
    <source>
        <dbReference type="EMBL" id="OWT43255.1"/>
    </source>
</evidence>
<keyword evidence="3" id="KW-1185">Reference proteome</keyword>
<reference evidence="2 3" key="1">
    <citation type="journal article" date="2016" name="PLoS Pathog.">
        <title>Biosynthesis of antibiotic leucinostatins in bio-control fungus Purpureocillium lilacinum and their inhibition on phytophthora revealed by genome mining.</title>
        <authorList>
            <person name="Wang G."/>
            <person name="Liu Z."/>
            <person name="Lin R."/>
            <person name="Li E."/>
            <person name="Mao Z."/>
            <person name="Ling J."/>
            <person name="Yang Y."/>
            <person name="Yin W.B."/>
            <person name="Xie B."/>
        </authorList>
    </citation>
    <scope>NUCLEOTIDE SEQUENCE [LARGE SCALE GENOMIC DNA]</scope>
    <source>
        <strain evidence="2">170</strain>
    </source>
</reference>
<accession>A0A219ASU0</accession>
<feature type="compositionally biased region" description="Polar residues" evidence="1">
    <location>
        <begin position="102"/>
        <end position="111"/>
    </location>
</feature>
<dbReference type="KEGG" id="pchm:VFPPC_17582"/>
<dbReference type="Proteomes" id="UP000078397">
    <property type="component" value="Unassembled WGS sequence"/>
</dbReference>
<organism evidence="2 3">
    <name type="scientific">Pochonia chlamydosporia 170</name>
    <dbReference type="NCBI Taxonomy" id="1380566"/>
    <lineage>
        <taxon>Eukaryota</taxon>
        <taxon>Fungi</taxon>
        <taxon>Dikarya</taxon>
        <taxon>Ascomycota</taxon>
        <taxon>Pezizomycotina</taxon>
        <taxon>Sordariomycetes</taxon>
        <taxon>Hypocreomycetidae</taxon>
        <taxon>Hypocreales</taxon>
        <taxon>Clavicipitaceae</taxon>
        <taxon>Pochonia</taxon>
    </lineage>
</organism>
<comment type="caution">
    <text evidence="2">The sequence shown here is derived from an EMBL/GenBank/DDBJ whole genome shotgun (WGS) entry which is preliminary data.</text>
</comment>
<evidence type="ECO:0000313" key="3">
    <source>
        <dbReference type="Proteomes" id="UP000078397"/>
    </source>
</evidence>
<feature type="region of interest" description="Disordered" evidence="1">
    <location>
        <begin position="52"/>
        <end position="120"/>
    </location>
</feature>
<gene>
    <name evidence="2" type="ORF">VFPPC_17582</name>
</gene>